<dbReference type="Gene3D" id="3.40.1350.10">
    <property type="match status" value="1"/>
</dbReference>
<dbReference type="InterPro" id="IPR011335">
    <property type="entry name" value="Restrct_endonuc-II-like"/>
</dbReference>
<dbReference type="NCBIfam" id="NF009154">
    <property type="entry name" value="PRK12497.3-3"/>
    <property type="match status" value="1"/>
</dbReference>
<dbReference type="InterPro" id="IPR011856">
    <property type="entry name" value="tRNA_endonuc-like_dom_sf"/>
</dbReference>
<proteinExistence type="inferred from homology"/>
<comment type="caution">
    <text evidence="4">The sequence shown here is derived from an EMBL/GenBank/DDBJ whole genome shotgun (WGS) entry which is preliminary data.</text>
</comment>
<evidence type="ECO:0000256" key="3">
    <source>
        <dbReference type="SAM" id="MobiDB-lite"/>
    </source>
</evidence>
<keyword evidence="4" id="KW-0255">Endonuclease</keyword>
<dbReference type="Pfam" id="PF02021">
    <property type="entry name" value="UPF0102"/>
    <property type="match status" value="1"/>
</dbReference>
<dbReference type="NCBIfam" id="TIGR00252">
    <property type="entry name" value="YraN family protein"/>
    <property type="match status" value="1"/>
</dbReference>
<dbReference type="AlphaFoldDB" id="A0A6I1GKE1"/>
<dbReference type="Proteomes" id="UP000441772">
    <property type="component" value="Unassembled WGS sequence"/>
</dbReference>
<dbReference type="NCBIfam" id="NF009150">
    <property type="entry name" value="PRK12497.1-3"/>
    <property type="match status" value="1"/>
</dbReference>
<evidence type="ECO:0000256" key="1">
    <source>
        <dbReference type="ARBA" id="ARBA00006738"/>
    </source>
</evidence>
<reference evidence="4 5" key="1">
    <citation type="submission" date="2019-09" db="EMBL/GenBank/DDBJ databases">
        <title>Characterization of the phylogenetic diversity of two novel species belonging to the genus Bifidobacterium: Bifidobacterium cebidarum sp. nov. and Bifidobacterium leontopitheci sp. nov.</title>
        <authorList>
            <person name="Lugli G.A."/>
            <person name="Duranti S."/>
            <person name="Milani C."/>
            <person name="Turroni F."/>
            <person name="Ventura M."/>
        </authorList>
    </citation>
    <scope>NUCLEOTIDE SEQUENCE [LARGE SCALE GENOMIC DNA]</scope>
    <source>
        <strain evidence="4 5">LMG 31471</strain>
    </source>
</reference>
<accession>A0A6I1GKE1</accession>
<protein>
    <recommendedName>
        <fullName evidence="2">UPF0102 protein F7D09_1368</fullName>
    </recommendedName>
</protein>
<sequence length="178" mass="19944">MDIRTTSRAATAGDLPTRPSIQTTPTTADFIVAEREPDCDGPPPAATSRDLLRRLRDETIGPKQLGVLGEQYAALWLERHGHTILDRNWRSRYGELDIITMTPERLIVFAEVKTRRCEHFGSPQEAVTARKQASVRRAGIQWLLDPEHRMSHNGVRFDVLSVVSKDGTVSVHHIPGAF</sequence>
<dbReference type="GO" id="GO:0004519">
    <property type="term" value="F:endonuclease activity"/>
    <property type="evidence" value="ECO:0007669"/>
    <property type="project" value="UniProtKB-KW"/>
</dbReference>
<keyword evidence="4" id="KW-0378">Hydrolase</keyword>
<feature type="region of interest" description="Disordered" evidence="3">
    <location>
        <begin position="1"/>
        <end position="26"/>
    </location>
</feature>
<organism evidence="4 5">
    <name type="scientific">Bifidobacterium leontopitheci</name>
    <dbReference type="NCBI Taxonomy" id="2650774"/>
    <lineage>
        <taxon>Bacteria</taxon>
        <taxon>Bacillati</taxon>
        <taxon>Actinomycetota</taxon>
        <taxon>Actinomycetes</taxon>
        <taxon>Bifidobacteriales</taxon>
        <taxon>Bifidobacteriaceae</taxon>
        <taxon>Bifidobacterium</taxon>
    </lineage>
</organism>
<dbReference type="GO" id="GO:0003676">
    <property type="term" value="F:nucleic acid binding"/>
    <property type="evidence" value="ECO:0007669"/>
    <property type="project" value="InterPro"/>
</dbReference>
<comment type="similarity">
    <text evidence="1 2">Belongs to the UPF0102 family.</text>
</comment>
<evidence type="ECO:0000313" key="4">
    <source>
        <dbReference type="EMBL" id="KAB7790106.1"/>
    </source>
</evidence>
<keyword evidence="5" id="KW-1185">Reference proteome</keyword>
<dbReference type="RefSeq" id="WP_152234700.1">
    <property type="nucleotide sequence ID" value="NZ_JBHSKZ010000062.1"/>
</dbReference>
<dbReference type="PANTHER" id="PTHR34039">
    <property type="entry name" value="UPF0102 PROTEIN YRAN"/>
    <property type="match status" value="1"/>
</dbReference>
<dbReference type="SUPFAM" id="SSF52980">
    <property type="entry name" value="Restriction endonuclease-like"/>
    <property type="match status" value="1"/>
</dbReference>
<evidence type="ECO:0000256" key="2">
    <source>
        <dbReference type="HAMAP-Rule" id="MF_00048"/>
    </source>
</evidence>
<gene>
    <name evidence="4" type="ORF">F7D09_1368</name>
</gene>
<dbReference type="InterPro" id="IPR003509">
    <property type="entry name" value="UPF0102_YraN-like"/>
</dbReference>
<evidence type="ECO:0000313" key="5">
    <source>
        <dbReference type="Proteomes" id="UP000441772"/>
    </source>
</evidence>
<dbReference type="EMBL" id="WBVT01000021">
    <property type="protein sequence ID" value="KAB7790106.1"/>
    <property type="molecule type" value="Genomic_DNA"/>
</dbReference>
<name>A0A6I1GKE1_9BIFI</name>
<dbReference type="PANTHER" id="PTHR34039:SF1">
    <property type="entry name" value="UPF0102 PROTEIN YRAN"/>
    <property type="match status" value="1"/>
</dbReference>
<keyword evidence="4" id="KW-0540">Nuclease</keyword>
<dbReference type="CDD" id="cd20736">
    <property type="entry name" value="PoNe_Nuclease"/>
    <property type="match status" value="1"/>
</dbReference>
<dbReference type="HAMAP" id="MF_00048">
    <property type="entry name" value="UPF0102"/>
    <property type="match status" value="1"/>
</dbReference>